<dbReference type="InterPro" id="IPR012472">
    <property type="entry name" value="MCP1_TM"/>
</dbReference>
<protein>
    <recommendedName>
        <fullName evidence="2">Mitochondrial adapter protein MCP1 transmembrane domain-containing protein</fullName>
    </recommendedName>
</protein>
<keyword evidence="4" id="KW-1185">Reference proteome</keyword>
<dbReference type="InterPro" id="IPR034804">
    <property type="entry name" value="SQR/QFR_C/D"/>
</dbReference>
<dbReference type="InterPro" id="IPR039960">
    <property type="entry name" value="MCP1"/>
</dbReference>
<feature type="transmembrane region" description="Helical" evidence="1">
    <location>
        <begin position="32"/>
        <end position="54"/>
    </location>
</feature>
<reference evidence="3 4" key="1">
    <citation type="journal article" date="2020" name="ISME J.">
        <title>Uncovering the hidden diversity of litter-decomposition mechanisms in mushroom-forming fungi.</title>
        <authorList>
            <person name="Floudas D."/>
            <person name="Bentzer J."/>
            <person name="Ahren D."/>
            <person name="Johansson T."/>
            <person name="Persson P."/>
            <person name="Tunlid A."/>
        </authorList>
    </citation>
    <scope>NUCLEOTIDE SEQUENCE [LARGE SCALE GENOMIC DNA]</scope>
    <source>
        <strain evidence="3 4">CBS 661.87</strain>
    </source>
</reference>
<organism evidence="3 4">
    <name type="scientific">Tricholomella constricta</name>
    <dbReference type="NCBI Taxonomy" id="117010"/>
    <lineage>
        <taxon>Eukaryota</taxon>
        <taxon>Fungi</taxon>
        <taxon>Dikarya</taxon>
        <taxon>Basidiomycota</taxon>
        <taxon>Agaricomycotina</taxon>
        <taxon>Agaricomycetes</taxon>
        <taxon>Agaricomycetidae</taxon>
        <taxon>Agaricales</taxon>
        <taxon>Tricholomatineae</taxon>
        <taxon>Lyophyllaceae</taxon>
        <taxon>Tricholomella</taxon>
    </lineage>
</organism>
<evidence type="ECO:0000256" key="1">
    <source>
        <dbReference type="SAM" id="Phobius"/>
    </source>
</evidence>
<keyword evidence="1" id="KW-0812">Transmembrane</keyword>
<comment type="caution">
    <text evidence="3">The sequence shown here is derived from an EMBL/GenBank/DDBJ whole genome shotgun (WGS) entry which is preliminary data.</text>
</comment>
<dbReference type="SUPFAM" id="SSF81343">
    <property type="entry name" value="Fumarate reductase respiratory complex transmembrane subunits"/>
    <property type="match status" value="1"/>
</dbReference>
<name>A0A8H5HP32_9AGAR</name>
<evidence type="ECO:0000313" key="3">
    <source>
        <dbReference type="EMBL" id="KAF5386852.1"/>
    </source>
</evidence>
<dbReference type="PANTHER" id="PTHR38409:SF1">
    <property type="entry name" value="MITOCHONDRIAL ADAPTER PROTEIN MCP1"/>
    <property type="match status" value="1"/>
</dbReference>
<dbReference type="EMBL" id="JAACJP010000002">
    <property type="protein sequence ID" value="KAF5386852.1"/>
    <property type="molecule type" value="Genomic_DNA"/>
</dbReference>
<sequence>MSNPSSSRENGSSLRRNILACLTKLSHGSAPFISTFILIHLTAPVMANIGGSSLSSQTMLLGREYYQTGFGEKYLVLGPLALHVLSGTTKRLLSPQKQPPRPLSTLLSWAGYSAALFFLPIHFMTHRVHPTATTAPISGVGPSELDYEFVKLGLQKWPLASWFLYTGLVCSVALHMADGTALIWSTYFRRQGRKQAGGKGGKWYNRRTKVLAGVVLPVLAGLYAVSKEPLLLFSSMARRYEAVFNSESWIYRL</sequence>
<dbReference type="GO" id="GO:0016020">
    <property type="term" value="C:membrane"/>
    <property type="evidence" value="ECO:0007669"/>
    <property type="project" value="InterPro"/>
</dbReference>
<feature type="transmembrane region" description="Helical" evidence="1">
    <location>
        <begin position="105"/>
        <end position="123"/>
    </location>
</feature>
<proteinExistence type="predicted"/>
<keyword evidence="1" id="KW-0472">Membrane</keyword>
<dbReference type="AlphaFoldDB" id="A0A8H5HP32"/>
<evidence type="ECO:0000259" key="2">
    <source>
        <dbReference type="Pfam" id="PF07950"/>
    </source>
</evidence>
<feature type="transmembrane region" description="Helical" evidence="1">
    <location>
        <begin position="208"/>
        <end position="226"/>
    </location>
</feature>
<feature type="transmembrane region" description="Helical" evidence="1">
    <location>
        <begin position="162"/>
        <end position="187"/>
    </location>
</feature>
<feature type="domain" description="Mitochondrial adapter protein MCP1 transmembrane" evidence="2">
    <location>
        <begin position="118"/>
        <end position="195"/>
    </location>
</feature>
<evidence type="ECO:0000313" key="4">
    <source>
        <dbReference type="Proteomes" id="UP000565441"/>
    </source>
</evidence>
<dbReference type="PANTHER" id="PTHR38409">
    <property type="entry name" value="MDM10-COMPLEMENTING PROTEIN 1"/>
    <property type="match status" value="1"/>
</dbReference>
<keyword evidence="1" id="KW-1133">Transmembrane helix</keyword>
<accession>A0A8H5HP32</accession>
<gene>
    <name evidence="3" type="ORF">D9615_001980</name>
</gene>
<dbReference type="GO" id="GO:0055088">
    <property type="term" value="P:lipid homeostasis"/>
    <property type="evidence" value="ECO:0007669"/>
    <property type="project" value="InterPro"/>
</dbReference>
<dbReference type="Proteomes" id="UP000565441">
    <property type="component" value="Unassembled WGS sequence"/>
</dbReference>
<dbReference type="OrthoDB" id="10259513at2759"/>
<dbReference type="Pfam" id="PF07950">
    <property type="entry name" value="MCP1_TM"/>
    <property type="match status" value="1"/>
</dbReference>